<comment type="subcellular location">
    <subcellularLocation>
        <location evidence="1">Cell membrane</location>
        <topology evidence="1">Multi-pass membrane protein</topology>
    </subcellularLocation>
</comment>
<evidence type="ECO:0000256" key="4">
    <source>
        <dbReference type="ARBA" id="ARBA00022989"/>
    </source>
</evidence>
<dbReference type="SUPFAM" id="SSF58104">
    <property type="entry name" value="Methyl-accepting chemotaxis protein (MCP) signaling domain"/>
    <property type="match status" value="1"/>
</dbReference>
<dbReference type="PANTHER" id="PTHR32089:SF120">
    <property type="entry name" value="METHYL-ACCEPTING CHEMOTAXIS PROTEIN TLPQ"/>
    <property type="match status" value="1"/>
</dbReference>
<dbReference type="SMART" id="SM01049">
    <property type="entry name" value="Cache_2"/>
    <property type="match status" value="1"/>
</dbReference>
<comment type="similarity">
    <text evidence="7">Belongs to the methyl-accepting chemotaxis (MCP) protein family.</text>
</comment>
<dbReference type="InterPro" id="IPR004089">
    <property type="entry name" value="MCPsignal_dom"/>
</dbReference>
<feature type="transmembrane region" description="Helical" evidence="9">
    <location>
        <begin position="15"/>
        <end position="33"/>
    </location>
</feature>
<keyword evidence="6 8" id="KW-0807">Transducer</keyword>
<dbReference type="PRINTS" id="PR00260">
    <property type="entry name" value="CHEMTRNSDUCR"/>
</dbReference>
<keyword evidence="2" id="KW-1003">Cell membrane</keyword>
<dbReference type="Gene3D" id="1.10.287.950">
    <property type="entry name" value="Methyl-accepting chemotaxis protein"/>
    <property type="match status" value="1"/>
</dbReference>
<keyword evidence="3 9" id="KW-0812">Transmembrane</keyword>
<evidence type="ECO:0000256" key="3">
    <source>
        <dbReference type="ARBA" id="ARBA00022692"/>
    </source>
</evidence>
<gene>
    <name evidence="12" type="ORF">WH50_11615</name>
</gene>
<dbReference type="CDD" id="cd11386">
    <property type="entry name" value="MCP_signal"/>
    <property type="match status" value="1"/>
</dbReference>
<dbReference type="Pfam" id="PF17200">
    <property type="entry name" value="sCache_2"/>
    <property type="match status" value="1"/>
</dbReference>
<evidence type="ECO:0000256" key="2">
    <source>
        <dbReference type="ARBA" id="ARBA00022475"/>
    </source>
</evidence>
<evidence type="ECO:0000313" key="13">
    <source>
        <dbReference type="Proteomes" id="UP000248090"/>
    </source>
</evidence>
<evidence type="ECO:0000256" key="9">
    <source>
        <dbReference type="SAM" id="Phobius"/>
    </source>
</evidence>
<protein>
    <recommendedName>
        <fullName evidence="14">Chemotaxis protein</fullName>
    </recommendedName>
</protein>
<accession>A0ABX5LWS5</accession>
<dbReference type="InterPro" id="IPR033480">
    <property type="entry name" value="sCache_2"/>
</dbReference>
<dbReference type="PROSITE" id="PS50885">
    <property type="entry name" value="HAMP"/>
    <property type="match status" value="1"/>
</dbReference>
<dbReference type="RefSeq" id="WP_110187463.1">
    <property type="nucleotide sequence ID" value="NZ_CP177354.1"/>
</dbReference>
<evidence type="ECO:0000256" key="1">
    <source>
        <dbReference type="ARBA" id="ARBA00004651"/>
    </source>
</evidence>
<keyword evidence="5 9" id="KW-0472">Membrane</keyword>
<dbReference type="SMART" id="SM00304">
    <property type="entry name" value="HAMP"/>
    <property type="match status" value="2"/>
</dbReference>
<dbReference type="SMART" id="SM00283">
    <property type="entry name" value="MA"/>
    <property type="match status" value="1"/>
</dbReference>
<dbReference type="Proteomes" id="UP000248090">
    <property type="component" value="Unassembled WGS sequence"/>
</dbReference>
<dbReference type="PROSITE" id="PS50111">
    <property type="entry name" value="CHEMOTAXIS_TRANSDUC_2"/>
    <property type="match status" value="1"/>
</dbReference>
<reference evidence="12 13" key="1">
    <citation type="submission" date="2015-03" db="EMBL/GenBank/DDBJ databases">
        <authorList>
            <person name="Krishnan R."/>
            <person name="Midha S."/>
            <person name="Patil P.B."/>
            <person name="Rameshkumar N."/>
        </authorList>
    </citation>
    <scope>NUCLEOTIDE SEQUENCE [LARGE SCALE GENOMIC DNA]</scope>
    <source>
        <strain evidence="12 13">L1E11</strain>
    </source>
</reference>
<proteinExistence type="inferred from homology"/>
<organism evidence="12 13">
    <name type="scientific">Pokkaliibacter plantistimulans</name>
    <dbReference type="NCBI Taxonomy" id="1635171"/>
    <lineage>
        <taxon>Bacteria</taxon>
        <taxon>Pseudomonadati</taxon>
        <taxon>Pseudomonadota</taxon>
        <taxon>Gammaproteobacteria</taxon>
        <taxon>Oceanospirillales</taxon>
        <taxon>Balneatrichaceae</taxon>
        <taxon>Pokkaliibacter</taxon>
    </lineage>
</organism>
<dbReference type="CDD" id="cd06225">
    <property type="entry name" value="HAMP"/>
    <property type="match status" value="1"/>
</dbReference>
<dbReference type="Pfam" id="PF00672">
    <property type="entry name" value="HAMP"/>
    <property type="match status" value="1"/>
</dbReference>
<evidence type="ECO:0000256" key="5">
    <source>
        <dbReference type="ARBA" id="ARBA00023136"/>
    </source>
</evidence>
<evidence type="ECO:0000259" key="10">
    <source>
        <dbReference type="PROSITE" id="PS50111"/>
    </source>
</evidence>
<comment type="caution">
    <text evidence="12">The sequence shown here is derived from an EMBL/GenBank/DDBJ whole genome shotgun (WGS) entry which is preliminary data.</text>
</comment>
<evidence type="ECO:0000256" key="7">
    <source>
        <dbReference type="ARBA" id="ARBA00029447"/>
    </source>
</evidence>
<sequence length="548" mass="60573">MAWIRSVRVATKLNLIIGLALIALIAAQCYSLWELRDELLASRRQALQELTDTAYSLIDEASKQEPQLGRAQAQQLALKNIRGLRYGDKGYFWIHDRQLHLVLHPMKPEQEGQDVSQVRDASGKLHWQEMARVTQAQGAGFVAYTYQGPQFNQPQDKLSYVKEFKPWGWTVGTGLYIEDIHGIFWREATRAMLVLLIAAVLVIVITHTISRSITQPLRLLTAAMQRTADGDLTPQLHWQGKDELCQLTTDFNTLIHTQQQMVSHIQQASQQLAATSQELAASTEQTQEGMQRQFAEIDSLATAMNQMTQTVHDVALHASSAASTTDEAKRQCDEGQRAVEASIDGIQQLAGNVTNTAAHIEQLQERCNGIGAILDVIRTISEQTNLLALNAAIEAARAGEQGRGFAVVADEVRNLANRTRASTVDIQDMIAQLQQLATESVQGMLQGREQAEQSVNRAQHGGQALTGIVSNMQHIYDREIQIATAAEQQTAVSDEMNRSLHQIRDVSAETSAGAEGLARSSEELAAMAQALQDRLAFFRLTPAQDITR</sequence>
<dbReference type="Gene3D" id="3.30.450.20">
    <property type="entry name" value="PAS domain"/>
    <property type="match status" value="1"/>
</dbReference>
<dbReference type="EMBL" id="LAPT01000049">
    <property type="protein sequence ID" value="PXF31121.1"/>
    <property type="molecule type" value="Genomic_DNA"/>
</dbReference>
<dbReference type="InterPro" id="IPR004090">
    <property type="entry name" value="Chemotax_Me-accpt_rcpt"/>
</dbReference>
<dbReference type="InterPro" id="IPR003660">
    <property type="entry name" value="HAMP_dom"/>
</dbReference>
<evidence type="ECO:0000256" key="6">
    <source>
        <dbReference type="ARBA" id="ARBA00023224"/>
    </source>
</evidence>
<evidence type="ECO:0000259" key="11">
    <source>
        <dbReference type="PROSITE" id="PS50885"/>
    </source>
</evidence>
<dbReference type="Pfam" id="PF00015">
    <property type="entry name" value="MCPsignal"/>
    <property type="match status" value="1"/>
</dbReference>
<evidence type="ECO:0000313" key="12">
    <source>
        <dbReference type="EMBL" id="PXF31121.1"/>
    </source>
</evidence>
<keyword evidence="4 9" id="KW-1133">Transmembrane helix</keyword>
<feature type="domain" description="Methyl-accepting transducer" evidence="10">
    <location>
        <begin position="268"/>
        <end position="504"/>
    </location>
</feature>
<keyword evidence="13" id="KW-1185">Reference proteome</keyword>
<evidence type="ECO:0000256" key="8">
    <source>
        <dbReference type="PROSITE-ProRule" id="PRU00284"/>
    </source>
</evidence>
<dbReference type="PANTHER" id="PTHR32089">
    <property type="entry name" value="METHYL-ACCEPTING CHEMOTAXIS PROTEIN MCPB"/>
    <property type="match status" value="1"/>
</dbReference>
<evidence type="ECO:0008006" key="14">
    <source>
        <dbReference type="Google" id="ProtNLM"/>
    </source>
</evidence>
<name>A0ABX5LWS5_9GAMM</name>
<feature type="domain" description="HAMP" evidence="11">
    <location>
        <begin position="211"/>
        <end position="263"/>
    </location>
</feature>